<organism evidence="2 3">
    <name type="scientific">Daphnia magna</name>
    <dbReference type="NCBI Taxonomy" id="35525"/>
    <lineage>
        <taxon>Eukaryota</taxon>
        <taxon>Metazoa</taxon>
        <taxon>Ecdysozoa</taxon>
        <taxon>Arthropoda</taxon>
        <taxon>Crustacea</taxon>
        <taxon>Branchiopoda</taxon>
        <taxon>Diplostraca</taxon>
        <taxon>Cladocera</taxon>
        <taxon>Anomopoda</taxon>
        <taxon>Daphniidae</taxon>
        <taxon>Daphnia</taxon>
    </lineage>
</organism>
<accession>A0ABQ9ZUG3</accession>
<name>A0ABQ9ZUG3_9CRUS</name>
<evidence type="ECO:0000313" key="2">
    <source>
        <dbReference type="EMBL" id="KAK4016433.1"/>
    </source>
</evidence>
<dbReference type="Proteomes" id="UP001234178">
    <property type="component" value="Unassembled WGS sequence"/>
</dbReference>
<evidence type="ECO:0000256" key="1">
    <source>
        <dbReference type="SAM" id="Phobius"/>
    </source>
</evidence>
<keyword evidence="3" id="KW-1185">Reference proteome</keyword>
<keyword evidence="1" id="KW-0472">Membrane</keyword>
<evidence type="ECO:0000313" key="3">
    <source>
        <dbReference type="Proteomes" id="UP001234178"/>
    </source>
</evidence>
<feature type="transmembrane region" description="Helical" evidence="1">
    <location>
        <begin position="50"/>
        <end position="71"/>
    </location>
</feature>
<gene>
    <name evidence="2" type="ORF">OUZ56_031384</name>
</gene>
<comment type="caution">
    <text evidence="2">The sequence shown here is derived from an EMBL/GenBank/DDBJ whole genome shotgun (WGS) entry which is preliminary data.</text>
</comment>
<proteinExistence type="predicted"/>
<reference evidence="2 3" key="1">
    <citation type="journal article" date="2023" name="Nucleic Acids Res.">
        <title>The hologenome of Daphnia magna reveals possible DNA methylation and microbiome-mediated evolution of the host genome.</title>
        <authorList>
            <person name="Chaturvedi A."/>
            <person name="Li X."/>
            <person name="Dhandapani V."/>
            <person name="Marshall H."/>
            <person name="Kissane S."/>
            <person name="Cuenca-Cambronero M."/>
            <person name="Asole G."/>
            <person name="Calvet F."/>
            <person name="Ruiz-Romero M."/>
            <person name="Marangio P."/>
            <person name="Guigo R."/>
            <person name="Rago D."/>
            <person name="Mirbahai L."/>
            <person name="Eastwood N."/>
            <person name="Colbourne J.K."/>
            <person name="Zhou J."/>
            <person name="Mallon E."/>
            <person name="Orsini L."/>
        </authorList>
    </citation>
    <scope>NUCLEOTIDE SEQUENCE [LARGE SCALE GENOMIC DNA]</scope>
    <source>
        <strain evidence="2">LRV0_1</strain>
    </source>
</reference>
<dbReference type="EMBL" id="JAOYFB010000005">
    <property type="protein sequence ID" value="KAK4016433.1"/>
    <property type="molecule type" value="Genomic_DNA"/>
</dbReference>
<keyword evidence="1" id="KW-0812">Transmembrane</keyword>
<protein>
    <submittedName>
        <fullName evidence="2">Uncharacterized protein</fullName>
    </submittedName>
</protein>
<sequence length="155" mass="18101">MLEDYHIILRESLENRHAGNVNCCPCKNNRCQLKQRFFFLLLMMLRYDNFSSSATLLLLLAATVLFTGVEVQSRELDCRRFVFAPICRGATIKRSFVPNEGVNEEDVRELLMSYPKQQTMETENQPFLIPMLIDRRFVDVRSPVNRHQAQIDAED</sequence>
<keyword evidence="1" id="KW-1133">Transmembrane helix</keyword>